<dbReference type="OrthoDB" id="5518880at2"/>
<protein>
    <submittedName>
        <fullName evidence="1">Uncharacterized protein</fullName>
    </submittedName>
</protein>
<comment type="caution">
    <text evidence="1">The sequence shown here is derived from an EMBL/GenBank/DDBJ whole genome shotgun (WGS) entry which is preliminary data.</text>
</comment>
<dbReference type="EMBL" id="PVNK01000071">
    <property type="protein sequence ID" value="PRQ03710.1"/>
    <property type="molecule type" value="Genomic_DNA"/>
</dbReference>
<dbReference type="RefSeq" id="WP_106390811.1">
    <property type="nucleotide sequence ID" value="NZ_PVNK01000071.1"/>
</dbReference>
<evidence type="ECO:0000313" key="2">
    <source>
        <dbReference type="Proteomes" id="UP000237968"/>
    </source>
</evidence>
<proteinExistence type="predicted"/>
<sequence>MLEQVAALKHDLGKYVAWTSANLDDALWDGPVADELLAALRADLLETRKHGERREAAWEVWRAHHDQLPRPLEPELEAVACAVELLEGVGSALTQGDRETIARERTKIRSAQQSIRSQLRNLHRRLLRER</sequence>
<keyword evidence="2" id="KW-1185">Reference proteome</keyword>
<dbReference type="AlphaFoldDB" id="A0A2S9YF35"/>
<accession>A0A2S9YF35</accession>
<reference evidence="1 2" key="1">
    <citation type="submission" date="2018-03" db="EMBL/GenBank/DDBJ databases">
        <title>Draft Genome Sequences of the Obligatory Marine Myxobacteria Enhygromyxa salina SWB005.</title>
        <authorList>
            <person name="Poehlein A."/>
            <person name="Moghaddam J.A."/>
            <person name="Harms H."/>
            <person name="Alanjari M."/>
            <person name="Koenig G.M."/>
            <person name="Daniel R."/>
            <person name="Schaeberle T.F."/>
        </authorList>
    </citation>
    <scope>NUCLEOTIDE SEQUENCE [LARGE SCALE GENOMIC DNA]</scope>
    <source>
        <strain evidence="1 2">SWB005</strain>
    </source>
</reference>
<dbReference type="Proteomes" id="UP000237968">
    <property type="component" value="Unassembled WGS sequence"/>
</dbReference>
<organism evidence="1 2">
    <name type="scientific">Enhygromyxa salina</name>
    <dbReference type="NCBI Taxonomy" id="215803"/>
    <lineage>
        <taxon>Bacteria</taxon>
        <taxon>Pseudomonadati</taxon>
        <taxon>Myxococcota</taxon>
        <taxon>Polyangia</taxon>
        <taxon>Nannocystales</taxon>
        <taxon>Nannocystaceae</taxon>
        <taxon>Enhygromyxa</taxon>
    </lineage>
</organism>
<name>A0A2S9YF35_9BACT</name>
<evidence type="ECO:0000313" key="1">
    <source>
        <dbReference type="EMBL" id="PRQ03710.1"/>
    </source>
</evidence>
<gene>
    <name evidence="1" type="ORF">ENSA5_13320</name>
</gene>